<evidence type="ECO:0000313" key="10">
    <source>
        <dbReference type="EMBL" id="CAK7209845.1"/>
    </source>
</evidence>
<dbReference type="InterPro" id="IPR007717">
    <property type="entry name" value="NPL4_C"/>
</dbReference>
<sequence>MLLRFRGPDGMIRQEADKDDTFGTVMKNLLPKLPSTVDPKTITVSNSPGDKGQRRKVADVANMPIGQTGLGHGDMVFIEYKHKEDDSNGHSNGSAAPTKSQTLTSSSNRLNGQPVLPAEDRPIDPLPSNAAGSTTASISAVAARIRNPWEVVKQSKLDDQLDKLDGKIPRKRDAKMCRHGAKGMCDYCQPLDPFNADYLNEHKIKYLSFHSYLRKINGEKNKPELGASFIPPLVEPFFRVRQNCPSGHPAWPEGICSKCQPSAISLQPQTFRSVDHVEFASPAVVDSFINAWRKGGGQRLGYLYGRYEQYEVVPLGTKAVVEAIYEPPQVDESDGVSLNAWENEQEVDAIAKLCGIERVGVIWTDLLDAGTGDGSVVCKRHADSYYLSSLEVVFAARLQAQHPKPTKWSDTGRFGSNFVTCVISGNEQGEIAISAYQMSNEAVEMVRADIVEPSAEPESMLVRDEEEDDGSVSRTRYIPEVFYRHINEYGANVQENAKPAFPVEYLFVTLTHGFPDEAKPLFTDVGFPIENREYIGESQEHSAITRMLKAQSGKVDAKNLNASNFHLLNAIHKMDVLSKDEEALLCRVATQHDLADTFQLQSMPGWQTLLMILQSAGERIPKRPREREEREDTKKTIGTIQRPKEDVDKRRIARSGGSRMRESIGGRQGSSVGGSGGGGDGGGSGGSGGVAPVSSLLSPSSSTPTTPMVADDPSHSPPSSFIPSTSRPLSPLPRTLSSTSSGTNRDADSGEPLAKRFAAVRLNSRTSDSSNSAPGSPRMTTATTSMTTTAASLPLHRPSSKTEDGADTSRDK</sequence>
<keyword evidence="6" id="KW-0653">Protein transport</keyword>
<feature type="compositionally biased region" description="Low complexity" evidence="8">
    <location>
        <begin position="690"/>
        <end position="707"/>
    </location>
</feature>
<feature type="region of interest" description="Disordered" evidence="8">
    <location>
        <begin position="617"/>
        <end position="812"/>
    </location>
</feature>
<evidence type="ECO:0000256" key="6">
    <source>
        <dbReference type="ARBA" id="ARBA00023010"/>
    </source>
</evidence>
<feature type="compositionally biased region" description="Basic and acidic residues" evidence="8">
    <location>
        <begin position="619"/>
        <end position="635"/>
    </location>
</feature>
<keyword evidence="11" id="KW-1185">Reference proteome</keyword>
<comment type="function">
    <text evidence="7">Involved in the import of nuclear-targeted proteins into the nucleus and the export of poly(A) RNA out of the nucleus. Has a role in the endoplasmic reticulum-associated degradation (ERAD) pathway.</text>
</comment>
<feature type="domain" description="MPN" evidence="9">
    <location>
        <begin position="277"/>
        <end position="414"/>
    </location>
</feature>
<evidence type="ECO:0000256" key="4">
    <source>
        <dbReference type="ARBA" id="ARBA00019709"/>
    </source>
</evidence>
<feature type="compositionally biased region" description="Basic and acidic residues" evidence="8">
    <location>
        <begin position="800"/>
        <end position="812"/>
    </location>
</feature>
<evidence type="ECO:0000259" key="9">
    <source>
        <dbReference type="PROSITE" id="PS50249"/>
    </source>
</evidence>
<name>A0ABP0ARD9_9PEZI</name>
<dbReference type="InterPro" id="IPR007716">
    <property type="entry name" value="NPL4_Zn-bd_put"/>
</dbReference>
<organism evidence="10 11">
    <name type="scientific">Sporothrix bragantina</name>
    <dbReference type="NCBI Taxonomy" id="671064"/>
    <lineage>
        <taxon>Eukaryota</taxon>
        <taxon>Fungi</taxon>
        <taxon>Dikarya</taxon>
        <taxon>Ascomycota</taxon>
        <taxon>Pezizomycotina</taxon>
        <taxon>Sordariomycetes</taxon>
        <taxon>Sordariomycetidae</taxon>
        <taxon>Ophiostomatales</taxon>
        <taxon>Ophiostomataceae</taxon>
        <taxon>Sporothrix</taxon>
    </lineage>
</organism>
<dbReference type="CDD" id="cd08061">
    <property type="entry name" value="MPN_NPL4"/>
    <property type="match status" value="1"/>
</dbReference>
<evidence type="ECO:0000256" key="2">
    <source>
        <dbReference type="ARBA" id="ARBA00004556"/>
    </source>
</evidence>
<accession>A0ABP0ARD9</accession>
<dbReference type="EMBL" id="CAWUHC010000003">
    <property type="protein sequence ID" value="CAK7209845.1"/>
    <property type="molecule type" value="Genomic_DNA"/>
</dbReference>
<feature type="compositionally biased region" description="Polar residues" evidence="8">
    <location>
        <begin position="89"/>
        <end position="111"/>
    </location>
</feature>
<feature type="compositionally biased region" description="Gly residues" evidence="8">
    <location>
        <begin position="666"/>
        <end position="689"/>
    </location>
</feature>
<dbReference type="InterPro" id="IPR029071">
    <property type="entry name" value="Ubiquitin-like_domsf"/>
</dbReference>
<keyword evidence="6" id="KW-0811">Translocation</keyword>
<comment type="subcellular location">
    <subcellularLocation>
        <location evidence="2">Cytoplasm</location>
        <location evidence="2">Perinuclear region</location>
    </subcellularLocation>
    <subcellularLocation>
        <location evidence="1">Nucleus membrane</location>
        <topology evidence="1">Peripheral membrane protein</topology>
        <orientation evidence="1">Cytoplasmic side</orientation>
    </subcellularLocation>
</comment>
<evidence type="ECO:0000256" key="3">
    <source>
        <dbReference type="ARBA" id="ARBA00011025"/>
    </source>
</evidence>
<dbReference type="Pfam" id="PF05020">
    <property type="entry name" value="zf-NPL4"/>
    <property type="match status" value="1"/>
</dbReference>
<keyword evidence="5" id="KW-0509">mRNA transport</keyword>
<dbReference type="PANTHER" id="PTHR12710">
    <property type="entry name" value="NUCLEAR PROTEIN LOCALIZATION 4"/>
    <property type="match status" value="1"/>
</dbReference>
<dbReference type="Gene3D" id="3.10.20.90">
    <property type="entry name" value="Phosphatidylinositol 3-kinase Catalytic Subunit, Chain A, domain 1"/>
    <property type="match status" value="1"/>
</dbReference>
<keyword evidence="5" id="KW-0813">Transport</keyword>
<evidence type="ECO:0000256" key="7">
    <source>
        <dbReference type="ARBA" id="ARBA00024703"/>
    </source>
</evidence>
<feature type="region of interest" description="Disordered" evidence="8">
    <location>
        <begin position="84"/>
        <end position="132"/>
    </location>
</feature>
<dbReference type="InterPro" id="IPR016563">
    <property type="entry name" value="Npl4"/>
</dbReference>
<evidence type="ECO:0000313" key="11">
    <source>
        <dbReference type="Proteomes" id="UP001642406"/>
    </source>
</evidence>
<reference evidence="10 11" key="1">
    <citation type="submission" date="2024-01" db="EMBL/GenBank/DDBJ databases">
        <authorList>
            <person name="Allen C."/>
            <person name="Tagirdzhanova G."/>
        </authorList>
    </citation>
    <scope>NUCLEOTIDE SEQUENCE [LARGE SCALE GENOMIC DNA]</scope>
</reference>
<feature type="compositionally biased region" description="Polar residues" evidence="8">
    <location>
        <begin position="763"/>
        <end position="774"/>
    </location>
</feature>
<evidence type="ECO:0000256" key="5">
    <source>
        <dbReference type="ARBA" id="ARBA00022816"/>
    </source>
</evidence>
<dbReference type="PANTHER" id="PTHR12710:SF0">
    <property type="entry name" value="NUCLEAR PROTEIN LOCALIZATION PROTEIN 4 HOMOLOG"/>
    <property type="match status" value="1"/>
</dbReference>
<dbReference type="SUPFAM" id="SSF54236">
    <property type="entry name" value="Ubiquitin-like"/>
    <property type="match status" value="1"/>
</dbReference>
<feature type="compositionally biased region" description="Low complexity" evidence="8">
    <location>
        <begin position="717"/>
        <end position="741"/>
    </location>
</feature>
<dbReference type="Proteomes" id="UP001642406">
    <property type="component" value="Unassembled WGS sequence"/>
</dbReference>
<dbReference type="Gene3D" id="3.40.140.10">
    <property type="entry name" value="Cytidine Deaminase, domain 2"/>
    <property type="match status" value="1"/>
</dbReference>
<comment type="similarity">
    <text evidence="3">Belongs to the NPL4 family.</text>
</comment>
<proteinExistence type="inferred from homology"/>
<feature type="compositionally biased region" description="Low complexity" evidence="8">
    <location>
        <begin position="779"/>
        <end position="792"/>
    </location>
</feature>
<gene>
    <name evidence="10" type="primary">NPL4</name>
    <name evidence="10" type="ORF">SBRCBS47491_000578</name>
</gene>
<evidence type="ECO:0000256" key="1">
    <source>
        <dbReference type="ARBA" id="ARBA00004335"/>
    </source>
</evidence>
<dbReference type="Pfam" id="PF05021">
    <property type="entry name" value="NPL4"/>
    <property type="match status" value="1"/>
</dbReference>
<evidence type="ECO:0000256" key="8">
    <source>
        <dbReference type="SAM" id="MobiDB-lite"/>
    </source>
</evidence>
<dbReference type="PROSITE" id="PS50249">
    <property type="entry name" value="MPN"/>
    <property type="match status" value="1"/>
</dbReference>
<comment type="caution">
    <text evidence="10">The sequence shown here is derived from an EMBL/GenBank/DDBJ whole genome shotgun (WGS) entry which is preliminary data.</text>
</comment>
<dbReference type="InterPro" id="IPR037518">
    <property type="entry name" value="MPN"/>
</dbReference>
<protein>
    <recommendedName>
        <fullName evidence="4">Nuclear protein localization protein 4</fullName>
    </recommendedName>
</protein>